<comment type="caution">
    <text evidence="1">The sequence shown here is derived from an EMBL/GenBank/DDBJ whole genome shotgun (WGS) entry which is preliminary data.</text>
</comment>
<reference evidence="1" key="2">
    <citation type="submission" date="2022-01" db="EMBL/GenBank/DDBJ databases">
        <authorList>
            <person name="Yamashiro T."/>
            <person name="Shiraishi A."/>
            <person name="Satake H."/>
            <person name="Nakayama K."/>
        </authorList>
    </citation>
    <scope>NUCLEOTIDE SEQUENCE</scope>
</reference>
<keyword evidence="2" id="KW-1185">Reference proteome</keyword>
<name>A0ABQ5IHE3_9ASTR</name>
<organism evidence="1 2">
    <name type="scientific">Tanacetum coccineum</name>
    <dbReference type="NCBI Taxonomy" id="301880"/>
    <lineage>
        <taxon>Eukaryota</taxon>
        <taxon>Viridiplantae</taxon>
        <taxon>Streptophyta</taxon>
        <taxon>Embryophyta</taxon>
        <taxon>Tracheophyta</taxon>
        <taxon>Spermatophyta</taxon>
        <taxon>Magnoliopsida</taxon>
        <taxon>eudicotyledons</taxon>
        <taxon>Gunneridae</taxon>
        <taxon>Pentapetalae</taxon>
        <taxon>asterids</taxon>
        <taxon>campanulids</taxon>
        <taxon>Asterales</taxon>
        <taxon>Asteraceae</taxon>
        <taxon>Asteroideae</taxon>
        <taxon>Anthemideae</taxon>
        <taxon>Anthemidinae</taxon>
        <taxon>Tanacetum</taxon>
    </lineage>
</organism>
<protein>
    <submittedName>
        <fullName evidence="1">Uncharacterized protein</fullName>
    </submittedName>
</protein>
<accession>A0ABQ5IHE3</accession>
<gene>
    <name evidence="1" type="ORF">Tco_1109930</name>
</gene>
<evidence type="ECO:0000313" key="2">
    <source>
        <dbReference type="Proteomes" id="UP001151760"/>
    </source>
</evidence>
<dbReference type="Proteomes" id="UP001151760">
    <property type="component" value="Unassembled WGS sequence"/>
</dbReference>
<sequence length="88" mass="9556">MGLLSSCAVKGVGWTAFVFSGHGCCRQCPESFYNVAHQLVFGVALYNKVIDIDFQVAAHLPLGNALSNLVAGRVDNAFFRPMGIFVYQ</sequence>
<dbReference type="EMBL" id="BQNB010020785">
    <property type="protein sequence ID" value="GJT99591.1"/>
    <property type="molecule type" value="Genomic_DNA"/>
</dbReference>
<reference evidence="1" key="1">
    <citation type="journal article" date="2022" name="Int. J. Mol. Sci.">
        <title>Draft Genome of Tanacetum Coccineum: Genomic Comparison of Closely Related Tanacetum-Family Plants.</title>
        <authorList>
            <person name="Yamashiro T."/>
            <person name="Shiraishi A."/>
            <person name="Nakayama K."/>
            <person name="Satake H."/>
        </authorList>
    </citation>
    <scope>NUCLEOTIDE SEQUENCE</scope>
</reference>
<proteinExistence type="predicted"/>
<evidence type="ECO:0000313" key="1">
    <source>
        <dbReference type="EMBL" id="GJT99591.1"/>
    </source>
</evidence>